<dbReference type="InterPro" id="IPR011051">
    <property type="entry name" value="RmlC_Cupin_sf"/>
</dbReference>
<dbReference type="OrthoDB" id="9798709at2"/>
<dbReference type="Proteomes" id="UP000304912">
    <property type="component" value="Chromosome"/>
</dbReference>
<feature type="domain" description="Cupin type-2" evidence="2">
    <location>
        <begin position="60"/>
        <end position="127"/>
    </location>
</feature>
<feature type="chain" id="PRO_5022664848" evidence="1">
    <location>
        <begin position="23"/>
        <end position="182"/>
    </location>
</feature>
<keyword evidence="1" id="KW-0732">Signal</keyword>
<dbReference type="PANTHER" id="PTHR36440">
    <property type="entry name" value="PUTATIVE (AFU_ORTHOLOGUE AFUA_8G07350)-RELATED"/>
    <property type="match status" value="1"/>
</dbReference>
<dbReference type="InterPro" id="IPR013096">
    <property type="entry name" value="Cupin_2"/>
</dbReference>
<evidence type="ECO:0000313" key="4">
    <source>
        <dbReference type="Proteomes" id="UP000304912"/>
    </source>
</evidence>
<dbReference type="SUPFAM" id="SSF51182">
    <property type="entry name" value="RmlC-like cupins"/>
    <property type="match status" value="1"/>
</dbReference>
<protein>
    <submittedName>
        <fullName evidence="3">Cupin domain-containing protein</fullName>
    </submittedName>
</protein>
<keyword evidence="4" id="KW-1185">Reference proteome</keyword>
<sequence length="182" mass="19928">MNRPLLLLTTFSALLLFSPSYAHTISEADEASAINFPGHTSYLLADAQATEAKTAVLELEVPAKSMGAPPHTHANEDEFFYVLEGTVSFFDKDSSQVLTKGQMITLPRNNVHGFYNDSDKTARLLLIVSPGEFASFFDAVVMSLKSQQGDIDVGRIIAKEASKYDVTVLPQYIPEAAKQLLK</sequence>
<reference evidence="3 4" key="1">
    <citation type="submission" date="2019-04" db="EMBL/GenBank/DDBJ databases">
        <title>Salinimonas iocasae sp. nov., a halophilic bacterium isolated from the outer tube casing of tubeworms in Okinawa Trough.</title>
        <authorList>
            <person name="Zhang H."/>
            <person name="Wang H."/>
            <person name="Li C."/>
        </authorList>
    </citation>
    <scope>NUCLEOTIDE SEQUENCE [LARGE SCALE GENOMIC DNA]</scope>
    <source>
        <strain evidence="3 4">KX18D6</strain>
    </source>
</reference>
<dbReference type="RefSeq" id="WP_139757677.1">
    <property type="nucleotide sequence ID" value="NZ_CP039852.1"/>
</dbReference>
<dbReference type="AlphaFoldDB" id="A0A5B7YHQ1"/>
<feature type="signal peptide" evidence="1">
    <location>
        <begin position="1"/>
        <end position="22"/>
    </location>
</feature>
<dbReference type="PANTHER" id="PTHR36440:SF1">
    <property type="entry name" value="PUTATIVE (AFU_ORTHOLOGUE AFUA_8G07350)-RELATED"/>
    <property type="match status" value="1"/>
</dbReference>
<name>A0A5B7YHQ1_9ALTE</name>
<gene>
    <name evidence="3" type="ORF">FBQ74_16350</name>
</gene>
<dbReference type="InterPro" id="IPR053146">
    <property type="entry name" value="QDO-like"/>
</dbReference>
<accession>A0A5B7YHQ1</accession>
<evidence type="ECO:0000259" key="2">
    <source>
        <dbReference type="Pfam" id="PF07883"/>
    </source>
</evidence>
<dbReference type="EMBL" id="CP039852">
    <property type="protein sequence ID" value="QCZ94946.1"/>
    <property type="molecule type" value="Genomic_DNA"/>
</dbReference>
<dbReference type="InterPro" id="IPR014710">
    <property type="entry name" value="RmlC-like_jellyroll"/>
</dbReference>
<evidence type="ECO:0000313" key="3">
    <source>
        <dbReference type="EMBL" id="QCZ94946.1"/>
    </source>
</evidence>
<organism evidence="3 4">
    <name type="scientific">Salinimonas iocasae</name>
    <dbReference type="NCBI Taxonomy" id="2572577"/>
    <lineage>
        <taxon>Bacteria</taxon>
        <taxon>Pseudomonadati</taxon>
        <taxon>Pseudomonadota</taxon>
        <taxon>Gammaproteobacteria</taxon>
        <taxon>Alteromonadales</taxon>
        <taxon>Alteromonadaceae</taxon>
        <taxon>Alteromonas/Salinimonas group</taxon>
        <taxon>Salinimonas</taxon>
    </lineage>
</organism>
<dbReference type="KEGG" id="salk:FBQ74_16350"/>
<dbReference type="Pfam" id="PF07883">
    <property type="entry name" value="Cupin_2"/>
    <property type="match status" value="1"/>
</dbReference>
<evidence type="ECO:0000256" key="1">
    <source>
        <dbReference type="SAM" id="SignalP"/>
    </source>
</evidence>
<dbReference type="Gene3D" id="2.60.120.10">
    <property type="entry name" value="Jelly Rolls"/>
    <property type="match status" value="1"/>
</dbReference>
<proteinExistence type="predicted"/>